<dbReference type="Pfam" id="PF07027">
    <property type="entry name" value="DUF1318"/>
    <property type="match status" value="1"/>
</dbReference>
<protein>
    <recommendedName>
        <fullName evidence="4">DUF1318 domain-containing protein</fullName>
    </recommendedName>
</protein>
<reference evidence="2 3" key="1">
    <citation type="submission" date="2014-12" db="EMBL/GenBank/DDBJ databases">
        <title>Mercury Reductase activity and rhizosphere competence traits in the genome of root associated Photobacterium halotolerans MELD1.</title>
        <authorList>
            <person name="Mathew D.C."/>
            <person name="Huang C.-C."/>
        </authorList>
    </citation>
    <scope>NUCLEOTIDE SEQUENCE [LARGE SCALE GENOMIC DNA]</scope>
    <source>
        <strain evidence="2 3">MELD1</strain>
    </source>
</reference>
<name>A0A0F5VCY8_9GAMM</name>
<evidence type="ECO:0000313" key="2">
    <source>
        <dbReference type="EMBL" id="KKC99646.1"/>
    </source>
</evidence>
<dbReference type="RefSeq" id="WP_046220883.1">
    <property type="nucleotide sequence ID" value="NZ_JWYV01000009.1"/>
</dbReference>
<evidence type="ECO:0008006" key="4">
    <source>
        <dbReference type="Google" id="ProtNLM"/>
    </source>
</evidence>
<dbReference type="STRING" id="265726.KY46_12075"/>
<dbReference type="Proteomes" id="UP000033633">
    <property type="component" value="Unassembled WGS sequence"/>
</dbReference>
<keyword evidence="3" id="KW-1185">Reference proteome</keyword>
<dbReference type="PIRSF" id="PIRSF025560">
    <property type="entry name" value="UCP025560"/>
    <property type="match status" value="1"/>
</dbReference>
<dbReference type="OrthoDB" id="9798130at2"/>
<accession>A0A0F5VCY8</accession>
<organism evidence="2 3">
    <name type="scientific">Photobacterium halotolerans</name>
    <dbReference type="NCBI Taxonomy" id="265726"/>
    <lineage>
        <taxon>Bacteria</taxon>
        <taxon>Pseudomonadati</taxon>
        <taxon>Pseudomonadota</taxon>
        <taxon>Gammaproteobacteria</taxon>
        <taxon>Vibrionales</taxon>
        <taxon>Vibrionaceae</taxon>
        <taxon>Photobacterium</taxon>
    </lineage>
</organism>
<proteinExistence type="predicted"/>
<keyword evidence="1" id="KW-0732">Signal</keyword>
<dbReference type="AlphaFoldDB" id="A0A0F5VCY8"/>
<feature type="chain" id="PRO_5002496276" description="DUF1318 domain-containing protein" evidence="1">
    <location>
        <begin position="20"/>
        <end position="107"/>
    </location>
</feature>
<feature type="signal peptide" evidence="1">
    <location>
        <begin position="1"/>
        <end position="19"/>
    </location>
</feature>
<dbReference type="EMBL" id="JWYV01000009">
    <property type="protein sequence ID" value="KKC99646.1"/>
    <property type="molecule type" value="Genomic_DNA"/>
</dbReference>
<dbReference type="PATRIC" id="fig|265726.11.peg.4590"/>
<sequence length="107" mass="11835">MKRRLTYLAILLFCTSAFAIDLQQAKAQGLVGEANNGYLAALAPSPSAEVRQLIQTVNSERKESYQRIAVSNGLTLTEVSRLAYKKAIEKTESGHFYQSPSGLWVKK</sequence>
<dbReference type="InterPro" id="IPR008309">
    <property type="entry name" value="YdbL"/>
</dbReference>
<comment type="caution">
    <text evidence="2">The sequence shown here is derived from an EMBL/GenBank/DDBJ whole genome shotgun (WGS) entry which is preliminary data.</text>
</comment>
<gene>
    <name evidence="2" type="ORF">KY46_12075</name>
</gene>
<evidence type="ECO:0000256" key="1">
    <source>
        <dbReference type="SAM" id="SignalP"/>
    </source>
</evidence>
<evidence type="ECO:0000313" key="3">
    <source>
        <dbReference type="Proteomes" id="UP000033633"/>
    </source>
</evidence>